<protein>
    <submittedName>
        <fullName evidence="3">Uncharacterized protein</fullName>
    </submittedName>
</protein>
<keyword evidence="2" id="KW-1133">Transmembrane helix</keyword>
<feature type="region of interest" description="Disordered" evidence="1">
    <location>
        <begin position="51"/>
        <end position="70"/>
    </location>
</feature>
<name>A0A369T587_9PROT</name>
<comment type="caution">
    <text evidence="3">The sequence shown here is derived from an EMBL/GenBank/DDBJ whole genome shotgun (WGS) entry which is preliminary data.</text>
</comment>
<keyword evidence="2" id="KW-0812">Transmembrane</keyword>
<keyword evidence="2" id="KW-0472">Membrane</keyword>
<keyword evidence="4" id="KW-1185">Reference proteome</keyword>
<dbReference type="EMBL" id="QPMH01000026">
    <property type="protein sequence ID" value="RDD60490.1"/>
    <property type="molecule type" value="Genomic_DNA"/>
</dbReference>
<evidence type="ECO:0000256" key="1">
    <source>
        <dbReference type="SAM" id="MobiDB-lite"/>
    </source>
</evidence>
<dbReference type="Proteomes" id="UP000253941">
    <property type="component" value="Unassembled WGS sequence"/>
</dbReference>
<dbReference type="AlphaFoldDB" id="A0A369T587"/>
<reference evidence="3 4" key="1">
    <citation type="submission" date="2018-07" db="EMBL/GenBank/DDBJ databases">
        <title>Venubactetium sediminum gen. nov., sp. nov., isolated from a marine solar saltern.</title>
        <authorList>
            <person name="Wang S."/>
        </authorList>
    </citation>
    <scope>NUCLEOTIDE SEQUENCE [LARGE SCALE GENOMIC DNA]</scope>
    <source>
        <strain evidence="3 4">WD2A32</strain>
    </source>
</reference>
<feature type="transmembrane region" description="Helical" evidence="2">
    <location>
        <begin position="20"/>
        <end position="45"/>
    </location>
</feature>
<evidence type="ECO:0000313" key="4">
    <source>
        <dbReference type="Proteomes" id="UP000253941"/>
    </source>
</evidence>
<proteinExistence type="predicted"/>
<evidence type="ECO:0000256" key="2">
    <source>
        <dbReference type="SAM" id="Phobius"/>
    </source>
</evidence>
<gene>
    <name evidence="3" type="ORF">DRB17_17990</name>
</gene>
<accession>A0A369T587</accession>
<sequence>MNGLGEALKEATKRLDGDGIFNLILLGILAWVVVKLGPHVLEAYVKDRESRRRHHERMAQFNRRMQRRRK</sequence>
<organism evidence="3 4">
    <name type="scientific">Ferruginivarius sediminum</name>
    <dbReference type="NCBI Taxonomy" id="2661937"/>
    <lineage>
        <taxon>Bacteria</taxon>
        <taxon>Pseudomonadati</taxon>
        <taxon>Pseudomonadota</taxon>
        <taxon>Alphaproteobacteria</taxon>
        <taxon>Rhodospirillales</taxon>
        <taxon>Rhodospirillaceae</taxon>
        <taxon>Ferruginivarius</taxon>
    </lineage>
</organism>
<evidence type="ECO:0000313" key="3">
    <source>
        <dbReference type="EMBL" id="RDD60490.1"/>
    </source>
</evidence>